<evidence type="ECO:0000256" key="1">
    <source>
        <dbReference type="SAM" id="MobiDB-lite"/>
    </source>
</evidence>
<organism evidence="2 3">
    <name type="scientific">Sabulicella glaciei</name>
    <dbReference type="NCBI Taxonomy" id="2984948"/>
    <lineage>
        <taxon>Bacteria</taxon>
        <taxon>Pseudomonadati</taxon>
        <taxon>Pseudomonadota</taxon>
        <taxon>Alphaproteobacteria</taxon>
        <taxon>Acetobacterales</taxon>
        <taxon>Acetobacteraceae</taxon>
        <taxon>Sabulicella</taxon>
    </lineage>
</organism>
<dbReference type="InterPro" id="IPR011856">
    <property type="entry name" value="tRNA_endonuc-like_dom_sf"/>
</dbReference>
<keyword evidence="2" id="KW-0540">Nuclease</keyword>
<name>A0ABT3P0U2_9PROT</name>
<comment type="caution">
    <text evidence="2">The sequence shown here is derived from an EMBL/GenBank/DDBJ whole genome shotgun (WGS) entry which is preliminary data.</text>
</comment>
<keyword evidence="3" id="KW-1185">Reference proteome</keyword>
<dbReference type="Gene3D" id="3.40.1350.10">
    <property type="match status" value="1"/>
</dbReference>
<evidence type="ECO:0000313" key="2">
    <source>
        <dbReference type="EMBL" id="MCW8088035.1"/>
    </source>
</evidence>
<feature type="region of interest" description="Disordered" evidence="1">
    <location>
        <begin position="364"/>
        <end position="387"/>
    </location>
</feature>
<dbReference type="RefSeq" id="WP_301592239.1">
    <property type="nucleotide sequence ID" value="NZ_JAPFQI010000025.1"/>
</dbReference>
<keyword evidence="2" id="KW-0378">Hydrolase</keyword>
<dbReference type="Proteomes" id="UP001526430">
    <property type="component" value="Unassembled WGS sequence"/>
</dbReference>
<accession>A0ABT3P0U2</accession>
<sequence>MTRLWRVQDGKLREVQPSVLQREADIEGWIAADPGVLGLDVLVIGRQVKTAFGGVIDLLALDREGAVWIIECKRDKTPREVVAQILDYAAWVRTLSDRELDGIAGSFLGRPLSLAFQDWAGDPLPDGLSASHHMVVVATAFDEASRRIVTYLAEEHGVSINAAFFRFFEQDGMSFLASDWLKDVEAVVERAQERRELPWSGEWFINVASEPHRSWDDCRTLGFVSGAGDWAEELGRPAPGDRFYAYIKGRGYVGTGRVVGSGPQPINEFVLADGARLRDQSLRQPAVLSRYPSELGLAVAWDKTLPESSAAWFKGGFANQHICCRLRHRPTLDFLAEQFGTDATKHNDRADRFVSSSEESKLLGRVDLKTEDRRASEGSESARGQDT</sequence>
<dbReference type="GO" id="GO:0004519">
    <property type="term" value="F:endonuclease activity"/>
    <property type="evidence" value="ECO:0007669"/>
    <property type="project" value="UniProtKB-KW"/>
</dbReference>
<evidence type="ECO:0000313" key="3">
    <source>
        <dbReference type="Proteomes" id="UP001526430"/>
    </source>
</evidence>
<protein>
    <submittedName>
        <fullName evidence="2">Endonuclease NucS</fullName>
    </submittedName>
</protein>
<dbReference type="EMBL" id="JAPFQI010000025">
    <property type="protein sequence ID" value="MCW8088035.1"/>
    <property type="molecule type" value="Genomic_DNA"/>
</dbReference>
<reference evidence="2 3" key="1">
    <citation type="submission" date="2022-10" db="EMBL/GenBank/DDBJ databases">
        <title>Roseococcus glaciei nov., sp. nov., isolated from glacier.</title>
        <authorList>
            <person name="Liu Q."/>
            <person name="Xin Y.-H."/>
        </authorList>
    </citation>
    <scope>NUCLEOTIDE SEQUENCE [LARGE SCALE GENOMIC DNA]</scope>
    <source>
        <strain evidence="2 3">MDT2-1-1</strain>
    </source>
</reference>
<gene>
    <name evidence="2" type="ORF">OF850_20735</name>
</gene>
<feature type="compositionally biased region" description="Basic and acidic residues" evidence="1">
    <location>
        <begin position="364"/>
        <end position="377"/>
    </location>
</feature>
<keyword evidence="2" id="KW-0255">Endonuclease</keyword>
<proteinExistence type="predicted"/>
<feature type="compositionally biased region" description="Polar residues" evidence="1">
    <location>
        <begin position="378"/>
        <end position="387"/>
    </location>
</feature>